<dbReference type="Proteomes" id="UP000605986">
    <property type="component" value="Unassembled WGS sequence"/>
</dbReference>
<feature type="transmembrane region" description="Helical" evidence="2">
    <location>
        <begin position="51"/>
        <end position="69"/>
    </location>
</feature>
<evidence type="ECO:0000313" key="4">
    <source>
        <dbReference type="Proteomes" id="UP000605986"/>
    </source>
</evidence>
<feature type="compositionally biased region" description="Basic and acidic residues" evidence="1">
    <location>
        <begin position="229"/>
        <end position="250"/>
    </location>
</feature>
<keyword evidence="2" id="KW-0472">Membrane</keyword>
<proteinExistence type="predicted"/>
<dbReference type="OrthoDB" id="5241710at2759"/>
<feature type="transmembrane region" description="Helical" evidence="2">
    <location>
        <begin position="119"/>
        <end position="139"/>
    </location>
</feature>
<gene>
    <name evidence="3" type="ORF">F53441_3866</name>
</gene>
<protein>
    <recommendedName>
        <fullName evidence="5">Nucleosomal binding protein</fullName>
    </recommendedName>
</protein>
<evidence type="ECO:0000313" key="3">
    <source>
        <dbReference type="EMBL" id="KAF4453481.1"/>
    </source>
</evidence>
<name>A0A8H4P2C6_9HYPO</name>
<evidence type="ECO:0008006" key="5">
    <source>
        <dbReference type="Google" id="ProtNLM"/>
    </source>
</evidence>
<comment type="caution">
    <text evidence="3">The sequence shown here is derived from an EMBL/GenBank/DDBJ whole genome shotgun (WGS) entry which is preliminary data.</text>
</comment>
<keyword evidence="4" id="KW-1185">Reference proteome</keyword>
<evidence type="ECO:0000256" key="1">
    <source>
        <dbReference type="SAM" id="MobiDB-lite"/>
    </source>
</evidence>
<feature type="transmembrane region" description="Helical" evidence="2">
    <location>
        <begin position="89"/>
        <end position="113"/>
    </location>
</feature>
<feature type="transmembrane region" description="Helical" evidence="2">
    <location>
        <begin position="26"/>
        <end position="45"/>
    </location>
</feature>
<sequence>MPSDAPSEADSTAHHQPPASHRTLRLVAIASFLPAFPLCLVHGILSKDAAPAVGIIPCAFTLSGNLILLRIQGSDDPLAQQISRPVPVFVFDVILAAAYMSVLVSTWVMQAHFASLSMLAAYATMPLLVNFFTHLLLAIQSFYTGLAIHSVVQWIAWRALPPNCPQCDHRLRSDFPKLPWLEHLRPRRQRDYSALFVDDENRYHDEENEETLARAESAAQVAEAQPEVVDVRRKNNRRNRTDTPPSRDEPVSPWGSS</sequence>
<feature type="region of interest" description="Disordered" evidence="1">
    <location>
        <begin position="211"/>
        <end position="257"/>
    </location>
</feature>
<dbReference type="EMBL" id="JAADJG010000150">
    <property type="protein sequence ID" value="KAF4453481.1"/>
    <property type="molecule type" value="Genomic_DNA"/>
</dbReference>
<organism evidence="3 4">
    <name type="scientific">Fusarium austroafricanum</name>
    <dbReference type="NCBI Taxonomy" id="2364996"/>
    <lineage>
        <taxon>Eukaryota</taxon>
        <taxon>Fungi</taxon>
        <taxon>Dikarya</taxon>
        <taxon>Ascomycota</taxon>
        <taxon>Pezizomycotina</taxon>
        <taxon>Sordariomycetes</taxon>
        <taxon>Hypocreomycetidae</taxon>
        <taxon>Hypocreales</taxon>
        <taxon>Nectriaceae</taxon>
        <taxon>Fusarium</taxon>
        <taxon>Fusarium concolor species complex</taxon>
    </lineage>
</organism>
<evidence type="ECO:0000256" key="2">
    <source>
        <dbReference type="SAM" id="Phobius"/>
    </source>
</evidence>
<reference evidence="3" key="1">
    <citation type="submission" date="2020-01" db="EMBL/GenBank/DDBJ databases">
        <title>Identification and distribution of gene clusters putatively required for synthesis of sphingolipid metabolism inhibitors in phylogenetically diverse species of the filamentous fungus Fusarium.</title>
        <authorList>
            <person name="Kim H.-S."/>
            <person name="Busman M."/>
            <person name="Brown D.W."/>
            <person name="Divon H."/>
            <person name="Uhlig S."/>
            <person name="Proctor R.H."/>
        </authorList>
    </citation>
    <scope>NUCLEOTIDE SEQUENCE</scope>
    <source>
        <strain evidence="3">NRRL 53441</strain>
    </source>
</reference>
<dbReference type="AlphaFoldDB" id="A0A8H4P2C6"/>
<accession>A0A8H4P2C6</accession>
<keyword evidence="2" id="KW-1133">Transmembrane helix</keyword>
<keyword evidence="2" id="KW-0812">Transmembrane</keyword>
<feature type="compositionally biased region" description="Low complexity" evidence="1">
    <location>
        <begin position="214"/>
        <end position="228"/>
    </location>
</feature>